<name>A0A1D3DQ32_9ACTN</name>
<organism evidence="2 3">
    <name type="scientific">Streptomyces thermolilacinus SPC6</name>
    <dbReference type="NCBI Taxonomy" id="1306406"/>
    <lineage>
        <taxon>Bacteria</taxon>
        <taxon>Bacillati</taxon>
        <taxon>Actinomycetota</taxon>
        <taxon>Actinomycetes</taxon>
        <taxon>Kitasatosporales</taxon>
        <taxon>Streptomycetaceae</taxon>
        <taxon>Streptomyces</taxon>
    </lineage>
</organism>
<dbReference type="SUPFAM" id="SSF55729">
    <property type="entry name" value="Acyl-CoA N-acyltransferases (Nat)"/>
    <property type="match status" value="1"/>
</dbReference>
<dbReference type="InterPro" id="IPR000182">
    <property type="entry name" value="GNAT_dom"/>
</dbReference>
<dbReference type="Pfam" id="PF00583">
    <property type="entry name" value="Acetyltransf_1"/>
    <property type="match status" value="1"/>
</dbReference>
<reference evidence="2 3" key="1">
    <citation type="journal article" date="2013" name="Genome Announc.">
        <title>Genome Sequence of Streptomyces violaceusniger Strain SPC6, a Halotolerant Streptomycete That Exhibits Rapid Growth and Development.</title>
        <authorList>
            <person name="Chen X."/>
            <person name="Zhang B."/>
            <person name="Zhang W."/>
            <person name="Wu X."/>
            <person name="Zhang M."/>
            <person name="Chen T."/>
            <person name="Liu G."/>
            <person name="Dyson P."/>
        </authorList>
    </citation>
    <scope>NUCLEOTIDE SEQUENCE [LARGE SCALE GENOMIC DNA]</scope>
    <source>
        <strain evidence="2 3">SPC6</strain>
    </source>
</reference>
<dbReference type="EMBL" id="ASHX02000001">
    <property type="protein sequence ID" value="OEJ94431.1"/>
    <property type="molecule type" value="Genomic_DNA"/>
</dbReference>
<dbReference type="PROSITE" id="PS51186">
    <property type="entry name" value="GNAT"/>
    <property type="match status" value="1"/>
</dbReference>
<keyword evidence="3" id="KW-1185">Reference proteome</keyword>
<dbReference type="Gene3D" id="3.40.630.30">
    <property type="match status" value="1"/>
</dbReference>
<feature type="domain" description="N-acetyltransferase" evidence="1">
    <location>
        <begin position="81"/>
        <end position="219"/>
    </location>
</feature>
<evidence type="ECO:0000313" key="3">
    <source>
        <dbReference type="Proteomes" id="UP000095329"/>
    </source>
</evidence>
<dbReference type="AlphaFoldDB" id="A0A1D3DQ32"/>
<dbReference type="eggNOG" id="COG0456">
    <property type="taxonomic scope" value="Bacteria"/>
</dbReference>
<dbReference type="InterPro" id="IPR016181">
    <property type="entry name" value="Acyl_CoA_acyltransferase"/>
</dbReference>
<comment type="caution">
    <text evidence="2">The sequence shown here is derived from an EMBL/GenBank/DDBJ whole genome shotgun (WGS) entry which is preliminary data.</text>
</comment>
<dbReference type="Proteomes" id="UP000095329">
    <property type="component" value="Unassembled WGS sequence"/>
</dbReference>
<sequence>MDNALITAAWVRGWAVSRGTPPPVDEPWGYRIDVGLGRHVFRHVLPEPDEPTVRKLCETVDQPYAWLKVLAEPEEVARWITPAWTVPDDPGFMMYTALRPGPAPGLPAGYGLDVEAHEGVHLVRLLAEDGSLAARGQVAPTGRTAVFDQIETYEGHQRRGLGSAVMRLLHNAAAEAHATTGVLSATVQGRALYSALGWRYQGPLTGVVRDGSPGADGPA</sequence>
<dbReference type="GO" id="GO:0016747">
    <property type="term" value="F:acyltransferase activity, transferring groups other than amino-acyl groups"/>
    <property type="evidence" value="ECO:0007669"/>
    <property type="project" value="InterPro"/>
</dbReference>
<dbReference type="STRING" id="1306406.J116_008080"/>
<evidence type="ECO:0000313" key="2">
    <source>
        <dbReference type="EMBL" id="OEJ94431.1"/>
    </source>
</evidence>
<proteinExistence type="predicted"/>
<dbReference type="RefSeq" id="WP_028963821.1">
    <property type="nucleotide sequence ID" value="NZ_ASHX02000001.1"/>
</dbReference>
<gene>
    <name evidence="2" type="ORF">J116_008080</name>
</gene>
<accession>A0A1D3DQ32</accession>
<protein>
    <submittedName>
        <fullName evidence="2">GNAT family N-acetyltransferase</fullName>
    </submittedName>
</protein>
<evidence type="ECO:0000259" key="1">
    <source>
        <dbReference type="PROSITE" id="PS51186"/>
    </source>
</evidence>